<organism evidence="2 3">
    <name type="scientific">Flavobacterium piscis</name>
    <dbReference type="NCBI Taxonomy" id="1114874"/>
    <lineage>
        <taxon>Bacteria</taxon>
        <taxon>Pseudomonadati</taxon>
        <taxon>Bacteroidota</taxon>
        <taxon>Flavobacteriia</taxon>
        <taxon>Flavobacteriales</taxon>
        <taxon>Flavobacteriaceae</taxon>
        <taxon>Flavobacterium</taxon>
    </lineage>
</organism>
<evidence type="ECO:0000313" key="2">
    <source>
        <dbReference type="EMBL" id="MDR7211790.1"/>
    </source>
</evidence>
<feature type="transmembrane region" description="Helical" evidence="1">
    <location>
        <begin position="12"/>
        <end position="36"/>
    </location>
</feature>
<reference evidence="2 3" key="1">
    <citation type="submission" date="2023-07" db="EMBL/GenBank/DDBJ databases">
        <title>Sorghum-associated microbial communities from plants grown in Nebraska, USA.</title>
        <authorList>
            <person name="Schachtman D."/>
        </authorList>
    </citation>
    <scope>NUCLEOTIDE SEQUENCE [LARGE SCALE GENOMIC DNA]</scope>
    <source>
        <strain evidence="2 3">4129</strain>
    </source>
</reference>
<keyword evidence="1" id="KW-0472">Membrane</keyword>
<keyword evidence="3" id="KW-1185">Reference proteome</keyword>
<dbReference type="EMBL" id="JAVDWQ010000015">
    <property type="protein sequence ID" value="MDR7211790.1"/>
    <property type="molecule type" value="Genomic_DNA"/>
</dbReference>
<accession>A0ABU1YC22</accession>
<keyword evidence="1" id="KW-0812">Transmembrane</keyword>
<proteinExistence type="predicted"/>
<sequence>MDDSQIMYYQYAYCYFGLIGIYIFYIIVFELIYFLYYQYQQRLSNTKVFA</sequence>
<keyword evidence="1" id="KW-1133">Transmembrane helix</keyword>
<evidence type="ECO:0000256" key="1">
    <source>
        <dbReference type="SAM" id="Phobius"/>
    </source>
</evidence>
<evidence type="ECO:0000313" key="3">
    <source>
        <dbReference type="Proteomes" id="UP001269081"/>
    </source>
</evidence>
<dbReference type="Proteomes" id="UP001269081">
    <property type="component" value="Unassembled WGS sequence"/>
</dbReference>
<protein>
    <submittedName>
        <fullName evidence="2">Uncharacterized protein</fullName>
    </submittedName>
</protein>
<comment type="caution">
    <text evidence="2">The sequence shown here is derived from an EMBL/GenBank/DDBJ whole genome shotgun (WGS) entry which is preliminary data.</text>
</comment>
<gene>
    <name evidence="2" type="ORF">J2W48_003747</name>
</gene>
<name>A0ABU1YC22_9FLAO</name>